<dbReference type="SMART" id="SM00335">
    <property type="entry name" value="ANX"/>
    <property type="match status" value="4"/>
</dbReference>
<dbReference type="Proteomes" id="UP000044602">
    <property type="component" value="Unassembled WGS sequence"/>
</dbReference>
<dbReference type="GO" id="GO:0005634">
    <property type="term" value="C:nucleus"/>
    <property type="evidence" value="ECO:0007669"/>
    <property type="project" value="TreeGrafter"/>
</dbReference>
<comment type="similarity">
    <text evidence="1 6">Belongs to the annexin family.</text>
</comment>
<dbReference type="GO" id="GO:0005509">
    <property type="term" value="F:calcium ion binding"/>
    <property type="evidence" value="ECO:0007669"/>
    <property type="project" value="InterPro"/>
</dbReference>
<evidence type="ECO:0000313" key="8">
    <source>
        <dbReference type="EMBL" id="CRK18673.1"/>
    </source>
</evidence>
<dbReference type="InterPro" id="IPR018502">
    <property type="entry name" value="Annexin_repeat"/>
</dbReference>
<reference evidence="9" key="1">
    <citation type="submission" date="2015-05" db="EMBL/GenBank/DDBJ databases">
        <authorList>
            <person name="Fogelqvist Johan"/>
        </authorList>
    </citation>
    <scope>NUCLEOTIDE SEQUENCE [LARGE SCALE GENOMIC DNA]</scope>
</reference>
<dbReference type="PROSITE" id="PS00223">
    <property type="entry name" value="ANNEXIN_1"/>
    <property type="match status" value="1"/>
</dbReference>
<organism evidence="8 9">
    <name type="scientific">Verticillium longisporum</name>
    <name type="common">Verticillium dahliae var. longisporum</name>
    <dbReference type="NCBI Taxonomy" id="100787"/>
    <lineage>
        <taxon>Eukaryota</taxon>
        <taxon>Fungi</taxon>
        <taxon>Dikarya</taxon>
        <taxon>Ascomycota</taxon>
        <taxon>Pezizomycotina</taxon>
        <taxon>Sordariomycetes</taxon>
        <taxon>Hypocreomycetidae</taxon>
        <taxon>Glomerellales</taxon>
        <taxon>Plectosphaerellaceae</taxon>
        <taxon>Verticillium</taxon>
    </lineage>
</organism>
<dbReference type="GO" id="GO:0001786">
    <property type="term" value="F:phosphatidylserine binding"/>
    <property type="evidence" value="ECO:0007669"/>
    <property type="project" value="TreeGrafter"/>
</dbReference>
<keyword evidence="4 6" id="KW-0041">Annexin</keyword>
<keyword evidence="5 6" id="KW-0111">Calcium/phospholipid-binding</keyword>
<dbReference type="Gene3D" id="1.10.220.10">
    <property type="entry name" value="Annexin"/>
    <property type="match status" value="4"/>
</dbReference>
<name>A0A0G4L9H4_VERLO</name>
<accession>A0A0G4L9H4</accession>
<sequence>MSGYPGYGGHQGYGQQYPPQQGGYGQQYPPQGYPQQPPPGQYGAPPGPPPGQYGAPPPGQYGAPPGPPPGQYGAPPGPPPGQYGAPPPGQYGAPPPHLQQYGAPPPGQYGAPPPGQYGAPPPQHHSGPPTAPSIGYGAPQIIQWDASHDAAAARQAMKGFGTDEKALIRSLATKDPLQIDAIKTSFSRQFKNRSLEADIKSETSGWFEKGLIAIVRGPLLTDAFDIRSAVDGLGTKEVVLNDVLLGRSNADLKAIKNCYWSTFHRSMEKDVANDLSMKTKRHFEIVLAANRAEDSVPVVPQQVDQDVMDIYRATEGKMGTDELVVCSILSTRNDNQIRAIAYAYEQKFRKSLESVIKPEFSGHMQDALLFQVRNAADKYMHAAMLLEDAMAGMGTKDHLLVSRVVRFHWDQSTLANVKGAYHKRYGKSLAKRIDGETSGDYKRLMLACVGEHI</sequence>
<evidence type="ECO:0000256" key="6">
    <source>
        <dbReference type="RuleBase" id="RU003540"/>
    </source>
</evidence>
<proteinExistence type="inferred from homology"/>
<keyword evidence="9" id="KW-1185">Reference proteome</keyword>
<dbReference type="GO" id="GO:0012506">
    <property type="term" value="C:vesicle membrane"/>
    <property type="evidence" value="ECO:0007669"/>
    <property type="project" value="TreeGrafter"/>
</dbReference>
<dbReference type="InterPro" id="IPR009117">
    <property type="entry name" value="ANX14"/>
</dbReference>
<gene>
    <name evidence="8" type="ORF">BN1708_012434</name>
</gene>
<evidence type="ECO:0000313" key="9">
    <source>
        <dbReference type="Proteomes" id="UP000044602"/>
    </source>
</evidence>
<dbReference type="PRINTS" id="PR00196">
    <property type="entry name" value="ANNEXIN"/>
</dbReference>
<dbReference type="Pfam" id="PF00191">
    <property type="entry name" value="Annexin"/>
    <property type="match status" value="4"/>
</dbReference>
<dbReference type="PANTHER" id="PTHR10502:SF102">
    <property type="entry name" value="ANNEXIN B11"/>
    <property type="match status" value="1"/>
</dbReference>
<feature type="compositionally biased region" description="Low complexity" evidence="7">
    <location>
        <begin position="13"/>
        <end position="30"/>
    </location>
</feature>
<keyword evidence="2 6" id="KW-0677">Repeat</keyword>
<dbReference type="GO" id="GO:0005737">
    <property type="term" value="C:cytoplasm"/>
    <property type="evidence" value="ECO:0007669"/>
    <property type="project" value="TreeGrafter"/>
</dbReference>
<comment type="domain">
    <text evidence="6">A pair of annexin repeats may form one binding site for calcium and phospholipid.</text>
</comment>
<evidence type="ECO:0000256" key="7">
    <source>
        <dbReference type="SAM" id="MobiDB-lite"/>
    </source>
</evidence>
<feature type="region of interest" description="Disordered" evidence="7">
    <location>
        <begin position="1"/>
        <end position="137"/>
    </location>
</feature>
<dbReference type="SUPFAM" id="SSF47874">
    <property type="entry name" value="Annexin"/>
    <property type="match status" value="1"/>
</dbReference>
<dbReference type="PRINTS" id="PR01813">
    <property type="entry name" value="ANNEXINFUNGI"/>
</dbReference>
<evidence type="ECO:0000256" key="2">
    <source>
        <dbReference type="ARBA" id="ARBA00022737"/>
    </source>
</evidence>
<evidence type="ECO:0000256" key="3">
    <source>
        <dbReference type="ARBA" id="ARBA00022837"/>
    </source>
</evidence>
<evidence type="ECO:0000256" key="4">
    <source>
        <dbReference type="ARBA" id="ARBA00023216"/>
    </source>
</evidence>
<evidence type="ECO:0000256" key="1">
    <source>
        <dbReference type="ARBA" id="ARBA00007831"/>
    </source>
</evidence>
<feature type="compositionally biased region" description="Gly residues" evidence="7">
    <location>
        <begin position="1"/>
        <end position="12"/>
    </location>
</feature>
<dbReference type="FunFam" id="1.10.220.10:FF:000002">
    <property type="entry name" value="Annexin"/>
    <property type="match status" value="1"/>
</dbReference>
<dbReference type="AlphaFoldDB" id="A0A0G4L9H4"/>
<dbReference type="InterPro" id="IPR037104">
    <property type="entry name" value="Annexin_sf"/>
</dbReference>
<dbReference type="PROSITE" id="PS51897">
    <property type="entry name" value="ANNEXIN_2"/>
    <property type="match status" value="4"/>
</dbReference>
<dbReference type="InterPro" id="IPR018252">
    <property type="entry name" value="Annexin_repeat_CS"/>
</dbReference>
<dbReference type="GO" id="GO:0005886">
    <property type="term" value="C:plasma membrane"/>
    <property type="evidence" value="ECO:0007669"/>
    <property type="project" value="TreeGrafter"/>
</dbReference>
<dbReference type="PANTHER" id="PTHR10502">
    <property type="entry name" value="ANNEXIN"/>
    <property type="match status" value="1"/>
</dbReference>
<dbReference type="EMBL" id="CVQH01009890">
    <property type="protein sequence ID" value="CRK18673.1"/>
    <property type="molecule type" value="Genomic_DNA"/>
</dbReference>
<protein>
    <recommendedName>
        <fullName evidence="6">Annexin</fullName>
    </recommendedName>
</protein>
<dbReference type="GO" id="GO:0005544">
    <property type="term" value="F:calcium-dependent phospholipid binding"/>
    <property type="evidence" value="ECO:0007669"/>
    <property type="project" value="UniProtKB-KW"/>
</dbReference>
<evidence type="ECO:0000256" key="5">
    <source>
        <dbReference type="ARBA" id="ARBA00023302"/>
    </source>
</evidence>
<dbReference type="FunFam" id="1.10.220.10:FF:000005">
    <property type="entry name" value="Annexin"/>
    <property type="match status" value="1"/>
</dbReference>
<dbReference type="STRING" id="100787.A0A0G4L9H4"/>
<keyword evidence="3 6" id="KW-0106">Calcium</keyword>
<dbReference type="InterPro" id="IPR001464">
    <property type="entry name" value="Annexin"/>
</dbReference>
<feature type="compositionally biased region" description="Pro residues" evidence="7">
    <location>
        <begin position="31"/>
        <end position="123"/>
    </location>
</feature>